<dbReference type="STRING" id="768706.Desor_2851"/>
<dbReference type="AlphaFoldDB" id="G7WDQ7"/>
<keyword evidence="6" id="KW-0347">Helicase</keyword>
<dbReference type="InterPro" id="IPR045028">
    <property type="entry name" value="DinG/Rad3-like"/>
</dbReference>
<dbReference type="InterPro" id="IPR006555">
    <property type="entry name" value="ATP-dep_Helicase_C"/>
</dbReference>
<reference evidence="6 7" key="2">
    <citation type="journal article" date="2012" name="J. Bacteriol.">
        <title>Complete genome sequences of Desulfosporosinus orientis DSM765T, Desulfosporosinus youngiae DSM17734T, Desulfosporosinus meridiei DSM13257T, and Desulfosporosinus acidiphilus DSM22704T.</title>
        <authorList>
            <person name="Pester M."/>
            <person name="Brambilla E."/>
            <person name="Alazard D."/>
            <person name="Rattei T."/>
            <person name="Weinmaier T."/>
            <person name="Han J."/>
            <person name="Lucas S."/>
            <person name="Lapidus A."/>
            <person name="Cheng J.F."/>
            <person name="Goodwin L."/>
            <person name="Pitluck S."/>
            <person name="Peters L."/>
            <person name="Ovchinnikova G."/>
            <person name="Teshima H."/>
            <person name="Detter J.C."/>
            <person name="Han C.S."/>
            <person name="Tapia R."/>
            <person name="Land M.L."/>
            <person name="Hauser L."/>
            <person name="Kyrpides N.C."/>
            <person name="Ivanova N.N."/>
            <person name="Pagani I."/>
            <person name="Huntmann M."/>
            <person name="Wei C.L."/>
            <person name="Davenport K.W."/>
            <person name="Daligault H."/>
            <person name="Chain P.S."/>
            <person name="Chen A."/>
            <person name="Mavromatis K."/>
            <person name="Markowitz V."/>
            <person name="Szeto E."/>
            <person name="Mikhailova N."/>
            <person name="Pati A."/>
            <person name="Wagner M."/>
            <person name="Woyke T."/>
            <person name="Ollivier B."/>
            <person name="Klenk H.P."/>
            <person name="Spring S."/>
            <person name="Loy A."/>
        </authorList>
    </citation>
    <scope>NUCLEOTIDE SEQUENCE [LARGE SCALE GENOMIC DNA]</scope>
    <source>
        <strain evidence="7">ATCC 19365 / DSM 765 / NCIMB 8382 / VKM B-1628</strain>
    </source>
</reference>
<dbReference type="SUPFAM" id="SSF52540">
    <property type="entry name" value="P-loop containing nucleoside triphosphate hydrolases"/>
    <property type="match status" value="1"/>
</dbReference>
<evidence type="ECO:0000259" key="5">
    <source>
        <dbReference type="PROSITE" id="PS51193"/>
    </source>
</evidence>
<dbReference type="Proteomes" id="UP000006346">
    <property type="component" value="Chromosome"/>
</dbReference>
<dbReference type="GO" id="GO:0003676">
    <property type="term" value="F:nucleic acid binding"/>
    <property type="evidence" value="ECO:0007669"/>
    <property type="project" value="InterPro"/>
</dbReference>
<dbReference type="eggNOG" id="COG1199">
    <property type="taxonomic scope" value="Bacteria"/>
</dbReference>
<keyword evidence="2" id="KW-0378">Hydrolase</keyword>
<dbReference type="GO" id="GO:0006139">
    <property type="term" value="P:nucleobase-containing compound metabolic process"/>
    <property type="evidence" value="ECO:0007669"/>
    <property type="project" value="InterPro"/>
</dbReference>
<evidence type="ECO:0000256" key="1">
    <source>
        <dbReference type="ARBA" id="ARBA00022741"/>
    </source>
</evidence>
<protein>
    <submittedName>
        <fullName evidence="6">DNA helicase, Rad3</fullName>
    </submittedName>
</protein>
<dbReference type="Gene3D" id="3.40.50.300">
    <property type="entry name" value="P-loop containing nucleotide triphosphate hydrolases"/>
    <property type="match status" value="2"/>
</dbReference>
<dbReference type="GO" id="GO:0016818">
    <property type="term" value="F:hydrolase activity, acting on acid anhydrides, in phosphorus-containing anhydrides"/>
    <property type="evidence" value="ECO:0007669"/>
    <property type="project" value="InterPro"/>
</dbReference>
<evidence type="ECO:0000313" key="6">
    <source>
        <dbReference type="EMBL" id="AET68382.1"/>
    </source>
</evidence>
<dbReference type="PANTHER" id="PTHR11472">
    <property type="entry name" value="DNA REPAIR DEAD HELICASE RAD3/XP-D SUBFAMILY MEMBER"/>
    <property type="match status" value="1"/>
</dbReference>
<dbReference type="KEGG" id="dor:Desor_2851"/>
<keyword evidence="7" id="KW-1185">Reference proteome</keyword>
<dbReference type="Pfam" id="PF13307">
    <property type="entry name" value="Helicase_C_2"/>
    <property type="match status" value="1"/>
</dbReference>
<dbReference type="InterPro" id="IPR014013">
    <property type="entry name" value="Helic_SF1/SF2_ATP-bd_DinG/Rad3"/>
</dbReference>
<dbReference type="SMART" id="SM00491">
    <property type="entry name" value="HELICc2"/>
    <property type="match status" value="1"/>
</dbReference>
<feature type="domain" description="Helicase ATP-binding" evidence="5">
    <location>
        <begin position="15"/>
        <end position="285"/>
    </location>
</feature>
<gene>
    <name evidence="6" type="ordered locus">Desor_2851</name>
</gene>
<dbReference type="OrthoDB" id="9803913at2"/>
<dbReference type="EMBL" id="CP003108">
    <property type="protein sequence ID" value="AET68382.1"/>
    <property type="molecule type" value="Genomic_DNA"/>
</dbReference>
<evidence type="ECO:0000256" key="2">
    <source>
        <dbReference type="ARBA" id="ARBA00022801"/>
    </source>
</evidence>
<organism evidence="6 7">
    <name type="scientific">Desulfosporosinus orientis (strain ATCC 19365 / DSM 765 / NCIMB 8382 / VKM B-1628 / Singapore I)</name>
    <name type="common">Desulfotomaculum orientis</name>
    <dbReference type="NCBI Taxonomy" id="768706"/>
    <lineage>
        <taxon>Bacteria</taxon>
        <taxon>Bacillati</taxon>
        <taxon>Bacillota</taxon>
        <taxon>Clostridia</taxon>
        <taxon>Eubacteriales</taxon>
        <taxon>Desulfitobacteriaceae</taxon>
        <taxon>Desulfosporosinus</taxon>
    </lineage>
</organism>
<sequence length="789" mass="89998">MNNRLNHVLDFFKNQLPAHYGCLQPRYTQVQMAVSIAGMLSTHSKTNTLIVHAPVGTGKTFAALVPSLYDGKRLIYATSSLNLQAQLKNEELNYLHQHGLLRRYVVAKGISNYLCPKRIEQTLLEDELRKSLISFGFDALEGDRLEFEQHFGPILDNQWNRVKLQAHSECFSCKRKFTCPTGIHRSKFNRQGIDVVVTNHNQLLQSVINVTDGCSPIIDFRTSGGGIIIIDEAHDFQDAALDQLSKKLSTSILLNAINQVHNERTEAFRFFNILINSTKYLQQDLDITHGRLPIPEEGLKALNNLNLLFKKMLSQLVSARISENPMFRRSQTKSSLEQTADIIDKILDKENYTSWIELDQKSELEIIVVSNSFRRDIRFLIDSMGKYNKMVFMSGTLAVQGSFGSVFYDWGGPPSASDTLDLPTEFDYLNQSILYVPQHIPNPLDSTNKQYPDYCKILGDEIIKLIKATGGRTLILCTSHKQLELLHNQIKAHLDMMGITLLKQGAKSTELLSEDFKRDEMSVLIGSGTFFAGLSIPRKSLISVILCRLPFPAYNDPFIDLIAEDLSKSEIMNDILIPRMLIRLQQAGGRLIRTIEDFGCFTILDPRVCNRSYSEQVKKSLLSSGCRFTRNFAEVENFLVKRMNETGFAKYQAYTKDKLQIPYTLTIPDRPIERQDIKEKACRFETSKSITPEQLAYYEDAKQKAGIKSKKLRLFSEPYRLFAYLVKLDRDKNLNLNVPGTFPYANEQQEHNFIVRQKRSNRVDSSIKISWLSHEEIAAKYGTSINKHS</sequence>
<dbReference type="HOGENOM" id="CLU_014476_0_0_9"/>
<accession>G7WDQ7</accession>
<keyword evidence="3" id="KW-0067">ATP-binding</keyword>
<dbReference type="GO" id="GO:0003678">
    <property type="term" value="F:DNA helicase activity"/>
    <property type="evidence" value="ECO:0007669"/>
    <property type="project" value="TreeGrafter"/>
</dbReference>
<keyword evidence="1" id="KW-0547">Nucleotide-binding</keyword>
<dbReference type="PROSITE" id="PS51193">
    <property type="entry name" value="HELICASE_ATP_BIND_2"/>
    <property type="match status" value="1"/>
</dbReference>
<evidence type="ECO:0000313" key="7">
    <source>
        <dbReference type="Proteomes" id="UP000006346"/>
    </source>
</evidence>
<evidence type="ECO:0000256" key="3">
    <source>
        <dbReference type="ARBA" id="ARBA00022840"/>
    </source>
</evidence>
<proteinExistence type="inferred from homology"/>
<dbReference type="GO" id="GO:0005524">
    <property type="term" value="F:ATP binding"/>
    <property type="evidence" value="ECO:0007669"/>
    <property type="project" value="UniProtKB-KW"/>
</dbReference>
<reference evidence="7" key="1">
    <citation type="submission" date="2011-11" db="EMBL/GenBank/DDBJ databases">
        <title>Complete sequence of Desulfosporosinus orientis DSM 765.</title>
        <authorList>
            <person name="Lucas S."/>
            <person name="Han J."/>
            <person name="Lapidus A."/>
            <person name="Cheng J.-F."/>
            <person name="Goodwin L."/>
            <person name="Pitluck S."/>
            <person name="Peters L."/>
            <person name="Ovchinnikova G."/>
            <person name="Teshima H."/>
            <person name="Detter J.C."/>
            <person name="Han C."/>
            <person name="Tapia R."/>
            <person name="Land M."/>
            <person name="Hauser L."/>
            <person name="Kyrpides N."/>
            <person name="Ivanova N."/>
            <person name="Pagani I."/>
            <person name="Pester M."/>
            <person name="Spring S."/>
            <person name="Ollivier B."/>
            <person name="Rattei T."/>
            <person name="Klenk H.-P."/>
            <person name="Wagner M."/>
            <person name="Loy A."/>
            <person name="Woyke T."/>
        </authorList>
    </citation>
    <scope>NUCLEOTIDE SEQUENCE [LARGE SCALE GENOMIC DNA]</scope>
    <source>
        <strain evidence="7">ATCC 19365 / DSM 765 / NCIMB 8382 / VKM B-1628</strain>
    </source>
</reference>
<dbReference type="RefSeq" id="WP_014185190.1">
    <property type="nucleotide sequence ID" value="NC_016584.1"/>
</dbReference>
<dbReference type="InterPro" id="IPR027417">
    <property type="entry name" value="P-loop_NTPase"/>
</dbReference>
<evidence type="ECO:0000256" key="4">
    <source>
        <dbReference type="ARBA" id="ARBA00038058"/>
    </source>
</evidence>
<comment type="similarity">
    <text evidence="4">Belongs to the helicase family. DinG subfamily.</text>
</comment>
<dbReference type="PANTHER" id="PTHR11472:SF34">
    <property type="entry name" value="REGULATOR OF TELOMERE ELONGATION HELICASE 1"/>
    <property type="match status" value="1"/>
</dbReference>
<dbReference type="PATRIC" id="fig|768706.3.peg.2858"/>
<name>G7WDQ7_DESOD</name>